<dbReference type="PROSITE" id="PS50011">
    <property type="entry name" value="PROTEIN_KINASE_DOM"/>
    <property type="match status" value="1"/>
</dbReference>
<dbReference type="PROSITE" id="PS00107">
    <property type="entry name" value="PROTEIN_KINASE_ATP"/>
    <property type="match status" value="1"/>
</dbReference>
<evidence type="ECO:0000256" key="2">
    <source>
        <dbReference type="ARBA" id="ARBA00022840"/>
    </source>
</evidence>
<dbReference type="InterPro" id="IPR017441">
    <property type="entry name" value="Protein_kinase_ATP_BS"/>
</dbReference>
<evidence type="ECO:0000256" key="1">
    <source>
        <dbReference type="ARBA" id="ARBA00022741"/>
    </source>
</evidence>
<gene>
    <name evidence="5" type="primary">CDK10_1</name>
    <name evidence="5" type="ORF">K7432_013872</name>
</gene>
<evidence type="ECO:0000313" key="5">
    <source>
        <dbReference type="EMBL" id="KAK9693565.1"/>
    </source>
</evidence>
<evidence type="ECO:0000259" key="4">
    <source>
        <dbReference type="PROSITE" id="PS50011"/>
    </source>
</evidence>
<accession>A0ABR2VQ73</accession>
<feature type="domain" description="Protein kinase" evidence="4">
    <location>
        <begin position="45"/>
        <end position="181"/>
    </location>
</feature>
<dbReference type="GO" id="GO:0004693">
    <property type="term" value="F:cyclin-dependent protein serine/threonine kinase activity"/>
    <property type="evidence" value="ECO:0007669"/>
    <property type="project" value="UniProtKB-EC"/>
</dbReference>
<evidence type="ECO:0000256" key="3">
    <source>
        <dbReference type="PROSITE-ProRule" id="PRU10141"/>
    </source>
</evidence>
<organism evidence="5 6">
    <name type="scientific">Basidiobolus ranarum</name>
    <dbReference type="NCBI Taxonomy" id="34480"/>
    <lineage>
        <taxon>Eukaryota</taxon>
        <taxon>Fungi</taxon>
        <taxon>Fungi incertae sedis</taxon>
        <taxon>Zoopagomycota</taxon>
        <taxon>Entomophthoromycotina</taxon>
        <taxon>Basidiobolomycetes</taxon>
        <taxon>Basidiobolales</taxon>
        <taxon>Basidiobolaceae</taxon>
        <taxon>Basidiobolus</taxon>
    </lineage>
</organism>
<name>A0ABR2VQ73_9FUNG</name>
<protein>
    <submittedName>
        <fullName evidence="5">Cyclin-dependent kinase 10</fullName>
        <ecNumber evidence="5">2.7.11.22</ecNumber>
    </submittedName>
</protein>
<dbReference type="EC" id="2.7.11.22" evidence="5"/>
<sequence>MGNQSAEKDTHTQTEEEELLLSVSGNSCPLPKSNYVGSCRSVDEFEKLNRVGEGTYGIVYRVRDKITNEILALKKIRMDFENEGLPLSSLREIMLLKKLNHKNIVNVKDVSVGRSLDSIFMVMEYCEQESGLCFSCDTFFPVVYSSIQSLFMLLISEVRHYITNLFIFSLHTYRTPIHISP</sequence>
<dbReference type="InterPro" id="IPR050108">
    <property type="entry name" value="CDK"/>
</dbReference>
<dbReference type="PANTHER" id="PTHR24056:SF508">
    <property type="entry name" value="CYCLIN-DEPENDENT KINASE 10"/>
    <property type="match status" value="1"/>
</dbReference>
<reference evidence="5 6" key="1">
    <citation type="submission" date="2023-04" db="EMBL/GenBank/DDBJ databases">
        <title>Genome of Basidiobolus ranarum AG-B5.</title>
        <authorList>
            <person name="Stajich J.E."/>
            <person name="Carter-House D."/>
            <person name="Gryganskyi A."/>
        </authorList>
    </citation>
    <scope>NUCLEOTIDE SEQUENCE [LARGE SCALE GENOMIC DNA]</scope>
    <source>
        <strain evidence="5 6">AG-B5</strain>
    </source>
</reference>
<keyword evidence="1 3" id="KW-0547">Nucleotide-binding</keyword>
<keyword evidence="5" id="KW-0808">Transferase</keyword>
<dbReference type="EMBL" id="JASJQH010008319">
    <property type="protein sequence ID" value="KAK9693565.1"/>
    <property type="molecule type" value="Genomic_DNA"/>
</dbReference>
<dbReference type="Pfam" id="PF00069">
    <property type="entry name" value="Pkinase"/>
    <property type="match status" value="1"/>
</dbReference>
<keyword evidence="5" id="KW-0418">Kinase</keyword>
<feature type="binding site" evidence="3">
    <location>
        <position position="74"/>
    </location>
    <ligand>
        <name>ATP</name>
        <dbReference type="ChEBI" id="CHEBI:30616"/>
    </ligand>
</feature>
<dbReference type="InterPro" id="IPR000719">
    <property type="entry name" value="Prot_kinase_dom"/>
</dbReference>
<dbReference type="Gene3D" id="3.30.200.20">
    <property type="entry name" value="Phosphorylase Kinase, domain 1"/>
    <property type="match status" value="1"/>
</dbReference>
<dbReference type="Proteomes" id="UP001479436">
    <property type="component" value="Unassembled WGS sequence"/>
</dbReference>
<proteinExistence type="predicted"/>
<keyword evidence="6" id="KW-1185">Reference proteome</keyword>
<dbReference type="SUPFAM" id="SSF56112">
    <property type="entry name" value="Protein kinase-like (PK-like)"/>
    <property type="match status" value="1"/>
</dbReference>
<comment type="caution">
    <text evidence="5">The sequence shown here is derived from an EMBL/GenBank/DDBJ whole genome shotgun (WGS) entry which is preliminary data.</text>
</comment>
<dbReference type="PANTHER" id="PTHR24056">
    <property type="entry name" value="CELL DIVISION PROTEIN KINASE"/>
    <property type="match status" value="1"/>
</dbReference>
<keyword evidence="2 3" id="KW-0067">ATP-binding</keyword>
<dbReference type="SMART" id="SM00220">
    <property type="entry name" value="S_TKc"/>
    <property type="match status" value="1"/>
</dbReference>
<dbReference type="InterPro" id="IPR011009">
    <property type="entry name" value="Kinase-like_dom_sf"/>
</dbReference>
<evidence type="ECO:0000313" key="6">
    <source>
        <dbReference type="Proteomes" id="UP001479436"/>
    </source>
</evidence>